<comment type="subcellular location">
    <subcellularLocation>
        <location evidence="1">Cell membrane</location>
        <topology evidence="1">Multi-pass membrane protein</topology>
    </subcellularLocation>
</comment>
<evidence type="ECO:0000256" key="5">
    <source>
        <dbReference type="ARBA" id="ARBA00023136"/>
    </source>
</evidence>
<proteinExistence type="predicted"/>
<organism evidence="7 8">
    <name type="scientific">Fusibacillus kribbianus</name>
    <dbReference type="NCBI Taxonomy" id="3044208"/>
    <lineage>
        <taxon>Bacteria</taxon>
        <taxon>Bacillati</taxon>
        <taxon>Bacillota</taxon>
        <taxon>Clostridia</taxon>
        <taxon>Lachnospirales</taxon>
        <taxon>Lachnospiraceae</taxon>
        <taxon>Fusibacillus</taxon>
    </lineage>
</organism>
<dbReference type="PANTHER" id="PTHR30250">
    <property type="entry name" value="PST FAMILY PREDICTED COLANIC ACID TRANSPORTER"/>
    <property type="match status" value="1"/>
</dbReference>
<feature type="transmembrane region" description="Helical" evidence="6">
    <location>
        <begin position="293"/>
        <end position="314"/>
    </location>
</feature>
<evidence type="ECO:0000256" key="1">
    <source>
        <dbReference type="ARBA" id="ARBA00004651"/>
    </source>
</evidence>
<dbReference type="InterPro" id="IPR050833">
    <property type="entry name" value="Poly_Biosynth_Transport"/>
</dbReference>
<evidence type="ECO:0000313" key="7">
    <source>
        <dbReference type="EMBL" id="MDI9242915.1"/>
    </source>
</evidence>
<keyword evidence="2" id="KW-1003">Cell membrane</keyword>
<evidence type="ECO:0000256" key="2">
    <source>
        <dbReference type="ARBA" id="ARBA00022475"/>
    </source>
</evidence>
<keyword evidence="8" id="KW-1185">Reference proteome</keyword>
<dbReference type="GO" id="GO:0005886">
    <property type="term" value="C:plasma membrane"/>
    <property type="evidence" value="ECO:0007669"/>
    <property type="project" value="UniProtKB-SubCell"/>
</dbReference>
<feature type="transmembrane region" description="Helical" evidence="6">
    <location>
        <begin position="177"/>
        <end position="198"/>
    </location>
</feature>
<evidence type="ECO:0000256" key="6">
    <source>
        <dbReference type="SAM" id="Phobius"/>
    </source>
</evidence>
<feature type="transmembrane region" description="Helical" evidence="6">
    <location>
        <begin position="394"/>
        <end position="413"/>
    </location>
</feature>
<keyword evidence="5 6" id="KW-0472">Membrane</keyword>
<keyword evidence="3 6" id="KW-0812">Transmembrane</keyword>
<name>A0AAP4BBH7_9FIRM</name>
<evidence type="ECO:0000313" key="8">
    <source>
        <dbReference type="Proteomes" id="UP001300383"/>
    </source>
</evidence>
<feature type="transmembrane region" description="Helical" evidence="6">
    <location>
        <begin position="153"/>
        <end position="171"/>
    </location>
</feature>
<sequence length="429" mass="47085">MNKWKALILGNGENQGRKNVVWNIIGSLIFALASIVLFAVAARATGEYYGGIFSIAFTTGQLLLTIGYYEVRPFQVTDMAHQYSFQDYFSARVITSVAMAVAGAVYVLASRPGAVKGTVIFLMCLYKLMDGVADVFEGEFQRQGRLDIAGKSLAFRTLFSGGMFIIVVYAVRDIVIASAAAVAAAVFAFAVFDLVIIGEFEPIAFSRAWKKVFGLLRDCTSLFVGGFLYLYICNAAKYAIDAYMTEEAVTYYTDIYLPTSTINLLSGFIFKPLLTTMGLSYELGEWKRFRSIVVKLLLGIVGLTVVCCLGAYVLGIPVLSLVFGHDLGGYRTALVILILGGGFNAAAMLLYYALTTMRKQILILFCYGFSFLLAVAAAPYLVKHYGIMGGAVSYTGVMAVVVMTFLICAWYQYKKAVRKDHDRKEQQNA</sequence>
<dbReference type="Proteomes" id="UP001300383">
    <property type="component" value="Unassembled WGS sequence"/>
</dbReference>
<keyword evidence="4 6" id="KW-1133">Transmembrane helix</keyword>
<dbReference type="RefSeq" id="WP_283231349.1">
    <property type="nucleotide sequence ID" value="NZ_JASGBQ010000021.1"/>
</dbReference>
<dbReference type="PANTHER" id="PTHR30250:SF11">
    <property type="entry name" value="O-ANTIGEN TRANSPORTER-RELATED"/>
    <property type="match status" value="1"/>
</dbReference>
<evidence type="ECO:0000256" key="3">
    <source>
        <dbReference type="ARBA" id="ARBA00022692"/>
    </source>
</evidence>
<feature type="transmembrane region" description="Helical" evidence="6">
    <location>
        <begin position="20"/>
        <end position="42"/>
    </location>
</feature>
<protein>
    <submittedName>
        <fullName evidence="7">Lipopolysaccharide biosynthesis protein</fullName>
    </submittedName>
</protein>
<evidence type="ECO:0000256" key="4">
    <source>
        <dbReference type="ARBA" id="ARBA00022989"/>
    </source>
</evidence>
<feature type="transmembrane region" description="Helical" evidence="6">
    <location>
        <begin position="361"/>
        <end position="382"/>
    </location>
</feature>
<accession>A0AAP4BBH7</accession>
<dbReference type="AlphaFoldDB" id="A0AAP4BBH7"/>
<gene>
    <name evidence="7" type="ORF">QJ036_10605</name>
</gene>
<dbReference type="EMBL" id="JASGBQ010000021">
    <property type="protein sequence ID" value="MDI9242915.1"/>
    <property type="molecule type" value="Genomic_DNA"/>
</dbReference>
<reference evidence="7 8" key="1">
    <citation type="submission" date="2023-05" db="EMBL/GenBank/DDBJ databases">
        <title>[ruminococcus] sp. nov., isolated from a pig farm feces dump.</title>
        <authorList>
            <person name="Chang Y.-H."/>
        </authorList>
    </citation>
    <scope>NUCLEOTIDE SEQUENCE [LARGE SCALE GENOMIC DNA]</scope>
    <source>
        <strain evidence="7 8">YH-rum2234</strain>
    </source>
</reference>
<comment type="caution">
    <text evidence="7">The sequence shown here is derived from an EMBL/GenBank/DDBJ whole genome shotgun (WGS) entry which is preliminary data.</text>
</comment>
<feature type="transmembrane region" description="Helical" evidence="6">
    <location>
        <begin position="219"/>
        <end position="240"/>
    </location>
</feature>
<feature type="transmembrane region" description="Helical" evidence="6">
    <location>
        <begin position="334"/>
        <end position="354"/>
    </location>
</feature>
<feature type="transmembrane region" description="Helical" evidence="6">
    <location>
        <begin position="48"/>
        <end position="69"/>
    </location>
</feature>
<feature type="transmembrane region" description="Helical" evidence="6">
    <location>
        <begin position="89"/>
        <end position="108"/>
    </location>
</feature>